<accession>A0ABY7CH90</accession>
<feature type="compositionally biased region" description="Basic and acidic residues" evidence="1">
    <location>
        <begin position="106"/>
        <end position="116"/>
    </location>
</feature>
<protein>
    <submittedName>
        <fullName evidence="2">Uncharacterized protein</fullName>
    </submittedName>
</protein>
<sequence length="373" mass="41178">MTTRSTKMIPMGAASNNPTATASPNHPTPTKRKRSQLDLTTTATPAPTSWLGIAFQLPSVIKKEINDFVKANESTRTRRYLKRSSRPTTATNPRHPQRCSPARTRKTPEQEEDRPPRLPSPHFSDFDLPSPNKKLRRAEKLSSMTLNDESGNQARNDQITQLQQQQHAQLMSLGQPIAPQTDEPANINHSPPTQNFAQIFSINFGASIPYSLSCFFPLSAVNFPIHSFLRIRSDPDAAQAFPQGALSLHYPFKPRMPSHPQCRNASGHPPAGLWSVTVARSHVLCSTGQDRLPFLPPIRTIIPVDHMPRNSGAAVSHISQAAAGHIIAPVLPIIDHHGRMLPSRQSSKRLVFSASSLDSNAKQYKVTVDHVTL</sequence>
<dbReference type="EMBL" id="CP110425">
    <property type="protein sequence ID" value="WAQ84586.1"/>
    <property type="molecule type" value="Genomic_DNA"/>
</dbReference>
<reference evidence="2" key="1">
    <citation type="submission" date="2022-10" db="EMBL/GenBank/DDBJ databases">
        <title>Puccinia triticina Genome sequencing and assembly.</title>
        <authorList>
            <person name="Li C."/>
        </authorList>
    </citation>
    <scope>NUCLEOTIDE SEQUENCE</scope>
    <source>
        <strain evidence="2">Pt15</strain>
    </source>
</reference>
<dbReference type="Proteomes" id="UP001164743">
    <property type="component" value="Chromosome 5A"/>
</dbReference>
<feature type="region of interest" description="Disordered" evidence="1">
    <location>
        <begin position="1"/>
        <end position="44"/>
    </location>
</feature>
<name>A0ABY7CH90_9BASI</name>
<keyword evidence="3" id="KW-1185">Reference proteome</keyword>
<dbReference type="GeneID" id="77809784"/>
<feature type="region of interest" description="Disordered" evidence="1">
    <location>
        <begin position="76"/>
        <end position="131"/>
    </location>
</feature>
<dbReference type="RefSeq" id="XP_053020141.1">
    <property type="nucleotide sequence ID" value="XM_053168889.1"/>
</dbReference>
<feature type="compositionally biased region" description="Polar residues" evidence="1">
    <location>
        <begin position="14"/>
        <end position="25"/>
    </location>
</feature>
<evidence type="ECO:0000256" key="1">
    <source>
        <dbReference type="SAM" id="MobiDB-lite"/>
    </source>
</evidence>
<gene>
    <name evidence="2" type="ORF">PtA15_5A157</name>
</gene>
<proteinExistence type="predicted"/>
<organism evidence="2 3">
    <name type="scientific">Puccinia triticina</name>
    <dbReference type="NCBI Taxonomy" id="208348"/>
    <lineage>
        <taxon>Eukaryota</taxon>
        <taxon>Fungi</taxon>
        <taxon>Dikarya</taxon>
        <taxon>Basidiomycota</taxon>
        <taxon>Pucciniomycotina</taxon>
        <taxon>Pucciniomycetes</taxon>
        <taxon>Pucciniales</taxon>
        <taxon>Pucciniaceae</taxon>
        <taxon>Puccinia</taxon>
    </lineage>
</organism>
<evidence type="ECO:0000313" key="2">
    <source>
        <dbReference type="EMBL" id="WAQ84586.1"/>
    </source>
</evidence>
<evidence type="ECO:0000313" key="3">
    <source>
        <dbReference type="Proteomes" id="UP001164743"/>
    </source>
</evidence>